<dbReference type="GO" id="GO:0046982">
    <property type="term" value="F:protein heterodimerization activity"/>
    <property type="evidence" value="ECO:0007669"/>
    <property type="project" value="InterPro"/>
</dbReference>
<dbReference type="InterPro" id="IPR003195">
    <property type="entry name" value="TFIID_TAF13"/>
</dbReference>
<evidence type="ECO:0000313" key="7">
    <source>
        <dbReference type="EMBL" id="CAD7438174.1"/>
    </source>
</evidence>
<dbReference type="GO" id="GO:0005634">
    <property type="term" value="C:nucleus"/>
    <property type="evidence" value="ECO:0007669"/>
    <property type="project" value="UniProtKB-SubCell"/>
</dbReference>
<dbReference type="InterPro" id="IPR009072">
    <property type="entry name" value="Histone-fold"/>
</dbReference>
<keyword evidence="2" id="KW-0805">Transcription regulation</keyword>
<dbReference type="GO" id="GO:0006366">
    <property type="term" value="P:transcription by RNA polymerase II"/>
    <property type="evidence" value="ECO:0007669"/>
    <property type="project" value="InterPro"/>
</dbReference>
<dbReference type="SUPFAM" id="SSF47113">
    <property type="entry name" value="Histone-fold"/>
    <property type="match status" value="1"/>
</dbReference>
<name>A0A7R9EP83_9NEOP</name>
<dbReference type="EMBL" id="OD564397">
    <property type="protein sequence ID" value="CAD7438174.1"/>
    <property type="molecule type" value="Genomic_DNA"/>
</dbReference>
<dbReference type="GO" id="GO:0006357">
    <property type="term" value="P:regulation of transcription by RNA polymerase II"/>
    <property type="evidence" value="ECO:0007669"/>
    <property type="project" value="UniProtKB-ARBA"/>
</dbReference>
<dbReference type="CDD" id="cd07978">
    <property type="entry name" value="HFD_TAF13"/>
    <property type="match status" value="1"/>
</dbReference>
<keyword evidence="5" id="KW-0539">Nucleus</keyword>
<evidence type="ECO:0000256" key="1">
    <source>
        <dbReference type="ARBA" id="ARBA00004123"/>
    </source>
</evidence>
<accession>A0A7R9EP83</accession>
<dbReference type="Pfam" id="PF02269">
    <property type="entry name" value="TFIID-18kDa"/>
    <property type="match status" value="1"/>
</dbReference>
<proteinExistence type="inferred from homology"/>
<evidence type="ECO:0000256" key="2">
    <source>
        <dbReference type="ARBA" id="ARBA00023015"/>
    </source>
</evidence>
<gene>
    <name evidence="7" type="ORF">TBIB3V08_LOCUS770</name>
</gene>
<sequence>MYTNSIRQNEKYAEKYWYTEEIRLMMYAFGDNQFPLHSSAYLIEDIVKEQLHHILCKAVEVCDLRGTKAIQLEELIFLMRKNRVKIHRLLRYLRVKDMRNVNEDSVNVDGGSVPLEGLKQKNTEYQTENEPAFAWRESGKPLWKTTPSSPDRDLNLDLLVLGSRAQHD</sequence>
<dbReference type="GO" id="GO:0000124">
    <property type="term" value="C:SAGA complex"/>
    <property type="evidence" value="ECO:0007669"/>
    <property type="project" value="UniProtKB-ARBA"/>
</dbReference>
<evidence type="ECO:0000256" key="4">
    <source>
        <dbReference type="ARBA" id="ARBA00023163"/>
    </source>
</evidence>
<evidence type="ECO:0000256" key="6">
    <source>
        <dbReference type="ARBA" id="ARBA00061274"/>
    </source>
</evidence>
<keyword evidence="3" id="KW-0010">Activator</keyword>
<evidence type="ECO:0000256" key="3">
    <source>
        <dbReference type="ARBA" id="ARBA00023159"/>
    </source>
</evidence>
<dbReference type="AlphaFoldDB" id="A0A7R9EP83"/>
<comment type="similarity">
    <text evidence="6">Belongs to the SPT3 family.</text>
</comment>
<dbReference type="FunFam" id="1.10.20.10:FF:000023">
    <property type="entry name" value="transcription initiation protein SPT3 homolog"/>
    <property type="match status" value="1"/>
</dbReference>
<protein>
    <submittedName>
        <fullName evidence="7">Uncharacterized protein</fullName>
    </submittedName>
</protein>
<dbReference type="PANTHER" id="PTHR11380">
    <property type="entry name" value="TRANSCRIPTION INITIATION FACTOR TFIID/SUPT3-RELATED"/>
    <property type="match status" value="1"/>
</dbReference>
<dbReference type="Gene3D" id="1.10.20.10">
    <property type="entry name" value="Histone, subunit A"/>
    <property type="match status" value="1"/>
</dbReference>
<evidence type="ECO:0000256" key="5">
    <source>
        <dbReference type="ARBA" id="ARBA00023242"/>
    </source>
</evidence>
<reference evidence="7" key="1">
    <citation type="submission" date="2020-11" db="EMBL/GenBank/DDBJ databases">
        <authorList>
            <person name="Tran Van P."/>
        </authorList>
    </citation>
    <scope>NUCLEOTIDE SEQUENCE</scope>
</reference>
<comment type="subcellular location">
    <subcellularLocation>
        <location evidence="1">Nucleus</location>
    </subcellularLocation>
</comment>
<dbReference type="GO" id="GO:0003713">
    <property type="term" value="F:transcription coactivator activity"/>
    <property type="evidence" value="ECO:0007669"/>
    <property type="project" value="TreeGrafter"/>
</dbReference>
<organism evidence="7">
    <name type="scientific">Timema bartmani</name>
    <dbReference type="NCBI Taxonomy" id="61472"/>
    <lineage>
        <taxon>Eukaryota</taxon>
        <taxon>Metazoa</taxon>
        <taxon>Ecdysozoa</taxon>
        <taxon>Arthropoda</taxon>
        <taxon>Hexapoda</taxon>
        <taxon>Insecta</taxon>
        <taxon>Pterygota</taxon>
        <taxon>Neoptera</taxon>
        <taxon>Polyneoptera</taxon>
        <taxon>Phasmatodea</taxon>
        <taxon>Timematodea</taxon>
        <taxon>Timematoidea</taxon>
        <taxon>Timematidae</taxon>
        <taxon>Timema</taxon>
    </lineage>
</organism>
<dbReference type="PANTHER" id="PTHR11380:SF16">
    <property type="entry name" value="TRANSCRIPTION INITIATION PROTEIN SPT3 HOMOLOG"/>
    <property type="match status" value="1"/>
</dbReference>
<keyword evidence="4" id="KW-0804">Transcription</keyword>